<feature type="region of interest" description="Disordered" evidence="1">
    <location>
        <begin position="127"/>
        <end position="217"/>
    </location>
</feature>
<accession>A0A4U8UT63</accession>
<protein>
    <submittedName>
        <fullName evidence="2">Uncharacterized protein</fullName>
    </submittedName>
</protein>
<sequence>MPSFVLEPPILNTLWSYCALALGFWLLNKLGRSRFSLSTFLQMASQFFRTEMRSALSLSVALLFLGFASAKDKKKCGLPVNYSVLPDFAQEELRAVWKNYVPGNPCEQELLITDDIMAVLEMFEKEDGKGSSNEKGTMGASKSSIDDKGEDSDADSNRSPDLEASSEISPESIPKTIVYPTLSPVNPAVNSQKTGRRRTTTESPDDYDDGVATTTTYFPPRRTTTAAKTTIEEEYEDYEEKTTTTTRRPRTKQKKHKTKRPASEAVEDQNIAEGNFQDIQSAQQTTDVEKLPFLKRASSDVVDEFLKVLQDNDIPSEERRQEQLHLLAVSLLNSKQLQLYNAWSTSQRKRLREQENRTRLSRDAHDALKSLSALDAMKQHDFVRALPKDVRQELRQFSLKQQKA</sequence>
<gene>
    <name evidence="2" type="ORF">L596_003589</name>
</gene>
<feature type="compositionally biased region" description="Basic residues" evidence="1">
    <location>
        <begin position="247"/>
        <end position="260"/>
    </location>
</feature>
<proteinExistence type="predicted"/>
<organism evidence="2 3">
    <name type="scientific">Steinernema carpocapsae</name>
    <name type="common">Entomopathogenic nematode</name>
    <dbReference type="NCBI Taxonomy" id="34508"/>
    <lineage>
        <taxon>Eukaryota</taxon>
        <taxon>Metazoa</taxon>
        <taxon>Ecdysozoa</taxon>
        <taxon>Nematoda</taxon>
        <taxon>Chromadorea</taxon>
        <taxon>Rhabditida</taxon>
        <taxon>Tylenchina</taxon>
        <taxon>Panagrolaimomorpha</taxon>
        <taxon>Strongyloidoidea</taxon>
        <taxon>Steinernematidae</taxon>
        <taxon>Steinernema</taxon>
    </lineage>
</organism>
<reference evidence="2 3" key="1">
    <citation type="journal article" date="2015" name="Genome Biol.">
        <title>Comparative genomics of Steinernema reveals deeply conserved gene regulatory networks.</title>
        <authorList>
            <person name="Dillman A.R."/>
            <person name="Macchietto M."/>
            <person name="Porter C.F."/>
            <person name="Rogers A."/>
            <person name="Williams B."/>
            <person name="Antoshechkin I."/>
            <person name="Lee M.M."/>
            <person name="Goodwin Z."/>
            <person name="Lu X."/>
            <person name="Lewis E.E."/>
            <person name="Goodrich-Blair H."/>
            <person name="Stock S.P."/>
            <person name="Adams B.J."/>
            <person name="Sternberg P.W."/>
            <person name="Mortazavi A."/>
        </authorList>
    </citation>
    <scope>NUCLEOTIDE SEQUENCE [LARGE SCALE GENOMIC DNA]</scope>
    <source>
        <strain evidence="2 3">ALL</strain>
    </source>
</reference>
<evidence type="ECO:0000256" key="1">
    <source>
        <dbReference type="SAM" id="MobiDB-lite"/>
    </source>
</evidence>
<name>A0A4U8UT63_STECR</name>
<dbReference type="OrthoDB" id="5821057at2759"/>
<keyword evidence="3" id="KW-1185">Reference proteome</keyword>
<dbReference type="Proteomes" id="UP000298663">
    <property type="component" value="Chromosome X"/>
</dbReference>
<feature type="region of interest" description="Disordered" evidence="1">
    <location>
        <begin position="234"/>
        <end position="272"/>
    </location>
</feature>
<feature type="compositionally biased region" description="Low complexity" evidence="1">
    <location>
        <begin position="165"/>
        <end position="174"/>
    </location>
</feature>
<feature type="compositionally biased region" description="Polar residues" evidence="1">
    <location>
        <begin position="130"/>
        <end position="143"/>
    </location>
</feature>
<dbReference type="EMBL" id="CM016762">
    <property type="protein sequence ID" value="TMS36421.1"/>
    <property type="molecule type" value="Genomic_DNA"/>
</dbReference>
<evidence type="ECO:0000313" key="2">
    <source>
        <dbReference type="EMBL" id="TMS36421.1"/>
    </source>
</evidence>
<reference evidence="2 3" key="2">
    <citation type="journal article" date="2019" name="G3 (Bethesda)">
        <title>Hybrid Assembly of the Genome of the Entomopathogenic Nematode Steinernema carpocapsae Identifies the X-Chromosome.</title>
        <authorList>
            <person name="Serra L."/>
            <person name="Macchietto M."/>
            <person name="Macias-Munoz A."/>
            <person name="McGill C.J."/>
            <person name="Rodriguez I.M."/>
            <person name="Rodriguez B."/>
            <person name="Murad R."/>
            <person name="Mortazavi A."/>
        </authorList>
    </citation>
    <scope>NUCLEOTIDE SEQUENCE [LARGE SCALE GENOMIC DNA]</scope>
    <source>
        <strain evidence="2 3">ALL</strain>
    </source>
</reference>
<comment type="caution">
    <text evidence="2">The sequence shown here is derived from an EMBL/GenBank/DDBJ whole genome shotgun (WGS) entry which is preliminary data.</text>
</comment>
<dbReference type="EMBL" id="AZBU02000001">
    <property type="protein sequence ID" value="TMS36421.1"/>
    <property type="molecule type" value="Genomic_DNA"/>
</dbReference>
<dbReference type="AlphaFoldDB" id="A0A4U8UT63"/>
<evidence type="ECO:0000313" key="3">
    <source>
        <dbReference type="Proteomes" id="UP000298663"/>
    </source>
</evidence>